<dbReference type="EMBL" id="VSSQ01000045">
    <property type="protein sequence ID" value="MPL69232.1"/>
    <property type="molecule type" value="Genomic_DNA"/>
</dbReference>
<dbReference type="InterPro" id="IPR029061">
    <property type="entry name" value="THDP-binding"/>
</dbReference>
<dbReference type="GO" id="GO:0008661">
    <property type="term" value="F:1-deoxy-D-xylulose-5-phosphate synthase activity"/>
    <property type="evidence" value="ECO:0007669"/>
    <property type="project" value="UniProtKB-EC"/>
</dbReference>
<sequence length="321" mass="34634">MIYNKRENRPTRAGFGEGLLEAGLQNHHVFAIGADITASVGVDRFAQAFPDRFVSLGIAEQNCAGVAAGMALMDKTPVFTTYAVFSAIRATDQIRISICYNNLHVLIGGAHAGISVGPDGATHQALEDIAVMRCLPNMTVLSPCDATQASILTRMAILEEKGPVYLRFGREAVADFTPPELETRIGKAQLLQPGNHLTLIATGHMVWEALKAAEMLSLKGINARVINMHTIKPIDTDAILKAAKETRLIISIEEHQVSGGLGSAIAEVLVENCPVRMERIGIPDCFGESGKPEELLDKYGLTAEKIARKAESIYRTTQISS</sequence>
<dbReference type="AlphaFoldDB" id="A0A644TSJ9"/>
<dbReference type="Pfam" id="PF02779">
    <property type="entry name" value="Transket_pyr"/>
    <property type="match status" value="1"/>
</dbReference>
<evidence type="ECO:0000313" key="6">
    <source>
        <dbReference type="EMBL" id="MPL69232.1"/>
    </source>
</evidence>
<protein>
    <submittedName>
        <fullName evidence="6">1-deoxy-D-xylulose-5-phosphate synthase</fullName>
        <ecNumber evidence="6">2.2.1.7</ecNumber>
    </submittedName>
</protein>
<comment type="similarity">
    <text evidence="2">Belongs to the transketolase family.</text>
</comment>
<evidence type="ECO:0000256" key="2">
    <source>
        <dbReference type="ARBA" id="ARBA00007131"/>
    </source>
</evidence>
<dbReference type="SUPFAM" id="SSF52518">
    <property type="entry name" value="Thiamin diphosphate-binding fold (THDP-binding)"/>
    <property type="match status" value="1"/>
</dbReference>
<comment type="cofactor">
    <cofactor evidence="1">
        <name>thiamine diphosphate</name>
        <dbReference type="ChEBI" id="CHEBI:58937"/>
    </cofactor>
</comment>
<name>A0A644TSJ9_9ZZZZ</name>
<dbReference type="FunFam" id="3.40.50.970:FF:000129">
    <property type="entry name" value="Transketolase"/>
    <property type="match status" value="1"/>
</dbReference>
<dbReference type="PANTHER" id="PTHR43825">
    <property type="entry name" value="PYRUVATE DEHYDROGENASE E1 COMPONENT"/>
    <property type="match status" value="1"/>
</dbReference>
<comment type="caution">
    <text evidence="6">The sequence shown here is derived from an EMBL/GenBank/DDBJ whole genome shotgun (WGS) entry which is preliminary data.</text>
</comment>
<keyword evidence="4" id="KW-0786">Thiamine pyrophosphate</keyword>
<dbReference type="Pfam" id="PF02780">
    <property type="entry name" value="Transketolase_C"/>
    <property type="match status" value="1"/>
</dbReference>
<dbReference type="Gene3D" id="3.40.50.970">
    <property type="match status" value="1"/>
</dbReference>
<dbReference type="CDD" id="cd07033">
    <property type="entry name" value="TPP_PYR_DXS_TK_like"/>
    <property type="match status" value="1"/>
</dbReference>
<dbReference type="InterPro" id="IPR009014">
    <property type="entry name" value="Transketo_C/PFOR_II"/>
</dbReference>
<organism evidence="6">
    <name type="scientific">bioreactor metagenome</name>
    <dbReference type="NCBI Taxonomy" id="1076179"/>
    <lineage>
        <taxon>unclassified sequences</taxon>
        <taxon>metagenomes</taxon>
        <taxon>ecological metagenomes</taxon>
    </lineage>
</organism>
<dbReference type="SMART" id="SM00861">
    <property type="entry name" value="Transket_pyr"/>
    <property type="match status" value="1"/>
</dbReference>
<evidence type="ECO:0000259" key="5">
    <source>
        <dbReference type="SMART" id="SM00861"/>
    </source>
</evidence>
<dbReference type="Gene3D" id="3.40.50.920">
    <property type="match status" value="1"/>
</dbReference>
<accession>A0A644TSJ9</accession>
<dbReference type="PROSITE" id="PS00802">
    <property type="entry name" value="TRANSKETOLASE_2"/>
    <property type="match status" value="1"/>
</dbReference>
<dbReference type="EC" id="2.2.1.7" evidence="6"/>
<evidence type="ECO:0000256" key="4">
    <source>
        <dbReference type="ARBA" id="ARBA00023052"/>
    </source>
</evidence>
<reference evidence="6" key="1">
    <citation type="submission" date="2019-08" db="EMBL/GenBank/DDBJ databases">
        <authorList>
            <person name="Kucharzyk K."/>
            <person name="Murdoch R.W."/>
            <person name="Higgins S."/>
            <person name="Loffler F."/>
        </authorList>
    </citation>
    <scope>NUCLEOTIDE SEQUENCE</scope>
</reference>
<dbReference type="PANTHER" id="PTHR43825:SF1">
    <property type="entry name" value="TRANSKETOLASE-LIKE PYRIMIDINE-BINDING DOMAIN-CONTAINING PROTEIN"/>
    <property type="match status" value="1"/>
</dbReference>
<feature type="domain" description="Transketolase-like pyrimidine-binding" evidence="5">
    <location>
        <begin position="9"/>
        <end position="175"/>
    </location>
</feature>
<evidence type="ECO:0000256" key="1">
    <source>
        <dbReference type="ARBA" id="ARBA00001964"/>
    </source>
</evidence>
<evidence type="ECO:0000256" key="3">
    <source>
        <dbReference type="ARBA" id="ARBA00022679"/>
    </source>
</evidence>
<proteinExistence type="inferred from homology"/>
<dbReference type="InterPro" id="IPR020826">
    <property type="entry name" value="Transketolase_BS"/>
</dbReference>
<gene>
    <name evidence="6" type="primary">dxs_15</name>
    <name evidence="6" type="ORF">SDC9_14968</name>
</gene>
<dbReference type="InterPro" id="IPR033248">
    <property type="entry name" value="Transketolase_C"/>
</dbReference>
<dbReference type="InterPro" id="IPR005475">
    <property type="entry name" value="Transketolase-like_Pyr-bd"/>
</dbReference>
<keyword evidence="3 6" id="KW-0808">Transferase</keyword>
<dbReference type="InterPro" id="IPR051157">
    <property type="entry name" value="PDH/Transketolase"/>
</dbReference>
<dbReference type="SUPFAM" id="SSF52922">
    <property type="entry name" value="TK C-terminal domain-like"/>
    <property type="match status" value="1"/>
</dbReference>